<dbReference type="PANTHER" id="PTHR11236">
    <property type="entry name" value="AMINOBENZOATE/ANTHRANILATE SYNTHASE"/>
    <property type="match status" value="1"/>
</dbReference>
<dbReference type="GO" id="GO:0046820">
    <property type="term" value="F:4-amino-4-deoxychorismate synthase activity"/>
    <property type="evidence" value="ECO:0007669"/>
    <property type="project" value="UniProtKB-EC"/>
</dbReference>
<evidence type="ECO:0000259" key="4">
    <source>
        <dbReference type="Pfam" id="PF04715"/>
    </source>
</evidence>
<accession>A0A7V7PT73</accession>
<organism evidence="5 6">
    <name type="scientific">Plantimonas leprariae</name>
    <dbReference type="NCBI Taxonomy" id="2615207"/>
    <lineage>
        <taxon>Bacteria</taxon>
        <taxon>Pseudomonadati</taxon>
        <taxon>Pseudomonadota</taxon>
        <taxon>Alphaproteobacteria</taxon>
        <taxon>Hyphomicrobiales</taxon>
        <taxon>Aurantimonadaceae</taxon>
        <taxon>Plantimonas</taxon>
    </lineage>
</organism>
<keyword evidence="2 5" id="KW-0808">Transferase</keyword>
<gene>
    <name evidence="5" type="primary">pabB</name>
    <name evidence="5" type="ORF">F6X38_01785</name>
</gene>
<dbReference type="SUPFAM" id="SSF56322">
    <property type="entry name" value="ADC synthase"/>
    <property type="match status" value="1"/>
</dbReference>
<dbReference type="InterPro" id="IPR005802">
    <property type="entry name" value="ADC_synth_comp_1"/>
</dbReference>
<name>A0A7V7PT73_9HYPH</name>
<evidence type="ECO:0000313" key="6">
    <source>
        <dbReference type="Proteomes" id="UP000432089"/>
    </source>
</evidence>
<dbReference type="PRINTS" id="PR00095">
    <property type="entry name" value="ANTSNTHASEI"/>
</dbReference>
<dbReference type="InterPro" id="IPR006805">
    <property type="entry name" value="Anth_synth_I_N"/>
</dbReference>
<dbReference type="GO" id="GO:0009396">
    <property type="term" value="P:folic acid-containing compound biosynthetic process"/>
    <property type="evidence" value="ECO:0007669"/>
    <property type="project" value="InterPro"/>
</dbReference>
<dbReference type="RefSeq" id="WP_150967809.1">
    <property type="nucleotide sequence ID" value="NZ_VZDO01000001.1"/>
</dbReference>
<sequence>MRRIELDFEAAIDVADALSDRPGFAFLDSAAPSGEVGRWSFVGIEPFGTFRVADGVARWNGEALAGPPLDALRQVIARYRLDEGEVDGASPFRGGGIGFVSYDFGARLDERPPAPGPRPAGEELLFRFYDLVLAFDHRNGRCLLYSSGLPETDRERRAARAAARAEGLLALLRKTRDSVAAVQPVGPWRSNFTAETYAAAVERVRAYIAAGDIYQANIAQRFEASLPSGFDAWAFYRRLRHANPAPFGAFLALDGGRAIASSSPERFLRCGADGAVEARPIKGTARRAADSAEDLAAARTLAASEKDRAENVMIVDLLRNDLSRVCRPGTVAVPVLCGLESYASVHHLTSVVTGRLREGFDGLDLVAAAFPCGSITGAPKLRAMEIIAEIEGAGRGIYCGAIGWLGFDGAMDLNVAIRTVALEPSRARFGAGGGVTLLSDPAAEYRETLAKAERIFAAFEPEEPPCSS</sequence>
<protein>
    <recommendedName>
        <fullName evidence="1">aminodeoxychorismate synthase</fullName>
        <ecNumber evidence="1">2.6.1.85</ecNumber>
    </recommendedName>
</protein>
<dbReference type="EC" id="2.6.1.85" evidence="1"/>
<dbReference type="PANTHER" id="PTHR11236:SF50">
    <property type="entry name" value="AMINODEOXYCHORISMATE SYNTHASE COMPONENT 1"/>
    <property type="match status" value="1"/>
</dbReference>
<dbReference type="Proteomes" id="UP000432089">
    <property type="component" value="Unassembled WGS sequence"/>
</dbReference>
<feature type="domain" description="Chorismate-utilising enzyme C-terminal" evidence="3">
    <location>
        <begin position="194"/>
        <end position="451"/>
    </location>
</feature>
<dbReference type="EMBL" id="VZDO01000001">
    <property type="protein sequence ID" value="KAB0682837.1"/>
    <property type="molecule type" value="Genomic_DNA"/>
</dbReference>
<proteinExistence type="predicted"/>
<evidence type="ECO:0000256" key="1">
    <source>
        <dbReference type="ARBA" id="ARBA00013139"/>
    </source>
</evidence>
<evidence type="ECO:0000259" key="3">
    <source>
        <dbReference type="Pfam" id="PF00425"/>
    </source>
</evidence>
<dbReference type="AlphaFoldDB" id="A0A7V7PT73"/>
<dbReference type="Pfam" id="PF00425">
    <property type="entry name" value="Chorismate_bind"/>
    <property type="match status" value="1"/>
</dbReference>
<comment type="caution">
    <text evidence="5">The sequence shown here is derived from an EMBL/GenBank/DDBJ whole genome shotgun (WGS) entry which is preliminary data.</text>
</comment>
<evidence type="ECO:0000313" key="5">
    <source>
        <dbReference type="EMBL" id="KAB0682837.1"/>
    </source>
</evidence>
<feature type="domain" description="Anthranilate synthase component I N-terminal" evidence="4">
    <location>
        <begin position="11"/>
        <end position="144"/>
    </location>
</feature>
<dbReference type="NCBIfam" id="TIGR00553">
    <property type="entry name" value="pabB"/>
    <property type="match status" value="1"/>
</dbReference>
<dbReference type="InterPro" id="IPR005801">
    <property type="entry name" value="ADC_synthase"/>
</dbReference>
<evidence type="ECO:0000256" key="2">
    <source>
        <dbReference type="ARBA" id="ARBA00022679"/>
    </source>
</evidence>
<reference evidence="5 6" key="1">
    <citation type="submission" date="2019-09" db="EMBL/GenBank/DDBJ databases">
        <title>YIM 132180 draft genome.</title>
        <authorList>
            <person name="Zhang K."/>
        </authorList>
    </citation>
    <scope>NUCLEOTIDE SEQUENCE [LARGE SCALE GENOMIC DNA]</scope>
    <source>
        <strain evidence="5 6">YIM 132180</strain>
    </source>
</reference>
<dbReference type="InterPro" id="IPR019999">
    <property type="entry name" value="Anth_synth_I-like"/>
</dbReference>
<keyword evidence="5" id="KW-0032">Aminotransferase</keyword>
<dbReference type="InterPro" id="IPR015890">
    <property type="entry name" value="Chorismate_C"/>
</dbReference>
<dbReference type="Gene3D" id="3.60.120.10">
    <property type="entry name" value="Anthranilate synthase"/>
    <property type="match status" value="1"/>
</dbReference>
<dbReference type="Pfam" id="PF04715">
    <property type="entry name" value="Anth_synt_I_N"/>
    <property type="match status" value="1"/>
</dbReference>
<keyword evidence="6" id="KW-1185">Reference proteome</keyword>
<dbReference type="GO" id="GO:0000162">
    <property type="term" value="P:L-tryptophan biosynthetic process"/>
    <property type="evidence" value="ECO:0007669"/>
    <property type="project" value="TreeGrafter"/>
</dbReference>